<keyword evidence="3" id="KW-0520">NAD</keyword>
<dbReference type="InterPro" id="IPR036291">
    <property type="entry name" value="NAD(P)-bd_dom_sf"/>
</dbReference>
<reference evidence="7 8" key="1">
    <citation type="submission" date="2016-10" db="EMBL/GenBank/DDBJ databases">
        <authorList>
            <person name="de Groot N.N."/>
        </authorList>
    </citation>
    <scope>NUCLEOTIDE SEQUENCE [LARGE SCALE GENOMIC DNA]</scope>
    <source>
        <strain evidence="7 8">DSM 23310</strain>
    </source>
</reference>
<organism evidence="7 8">
    <name type="scientific">Tepidimicrobium xylanilyticum</name>
    <dbReference type="NCBI Taxonomy" id="1123352"/>
    <lineage>
        <taxon>Bacteria</taxon>
        <taxon>Bacillati</taxon>
        <taxon>Bacillota</taxon>
        <taxon>Tissierellia</taxon>
        <taxon>Tissierellales</taxon>
        <taxon>Tepidimicrobiaceae</taxon>
        <taxon>Tepidimicrobium</taxon>
    </lineage>
</organism>
<dbReference type="Gene3D" id="3.40.50.720">
    <property type="entry name" value="NAD(P)-binding Rossmann-like Domain"/>
    <property type="match status" value="2"/>
</dbReference>
<dbReference type="PANTHER" id="PTHR43761:SF1">
    <property type="entry name" value="D-ISOMER SPECIFIC 2-HYDROXYACID DEHYDROGENASE CATALYTIC DOMAIN-CONTAINING PROTEIN-RELATED"/>
    <property type="match status" value="1"/>
</dbReference>
<dbReference type="Pfam" id="PF00389">
    <property type="entry name" value="2-Hacid_dh"/>
    <property type="match status" value="1"/>
</dbReference>
<evidence type="ECO:0000256" key="2">
    <source>
        <dbReference type="ARBA" id="ARBA00023002"/>
    </source>
</evidence>
<feature type="domain" description="D-isomer specific 2-hydroxyacid dehydrogenase catalytic" evidence="5">
    <location>
        <begin position="37"/>
        <end position="326"/>
    </location>
</feature>
<keyword evidence="2 4" id="KW-0560">Oxidoreductase</keyword>
<sequence>MERHNVYFGGVPGMSQSQIMDMERELKKEIPNINYTFFGEEVLSSEEFIQRCHDAEIIITWDQIMDEKIYSSLKNLKAYCAASIGYDGANVELAEKYKVIVTNAGNYCIEEVATHTIALILACNRKLKLMNESVMRGIWNSGIGDPIKRFSETTVGLYGFGAIGQKVAECLKVFGCKVIATDPFANLEKARSLNVEIVDLESLARESDYISIHAPLLESTKYTFNRELFNIMKDSVCIINTSRGKIIKLEDLYEALHNGKVSFVALDVLENEPPMELEKKIIEHPNAIVTPHAAFSSTAASRDQIANTVQCVKKIINGELPDFIVNPSVINKL</sequence>
<dbReference type="GO" id="GO:0051287">
    <property type="term" value="F:NAD binding"/>
    <property type="evidence" value="ECO:0007669"/>
    <property type="project" value="InterPro"/>
</dbReference>
<dbReference type="SUPFAM" id="SSF51735">
    <property type="entry name" value="NAD(P)-binding Rossmann-fold domains"/>
    <property type="match status" value="1"/>
</dbReference>
<dbReference type="Pfam" id="PF02826">
    <property type="entry name" value="2-Hacid_dh_C"/>
    <property type="match status" value="1"/>
</dbReference>
<comment type="similarity">
    <text evidence="1 4">Belongs to the D-isomer specific 2-hydroxyacid dehydrogenase family.</text>
</comment>
<dbReference type="InterPro" id="IPR050418">
    <property type="entry name" value="D-iso_2-hydroxyacid_DH_PdxB"/>
</dbReference>
<dbReference type="SUPFAM" id="SSF52283">
    <property type="entry name" value="Formate/glycerate dehydrogenase catalytic domain-like"/>
    <property type="match status" value="1"/>
</dbReference>
<evidence type="ECO:0000256" key="1">
    <source>
        <dbReference type="ARBA" id="ARBA00005854"/>
    </source>
</evidence>
<accession>A0A1H2RNC6</accession>
<dbReference type="Proteomes" id="UP000198828">
    <property type="component" value="Unassembled WGS sequence"/>
</dbReference>
<protein>
    <submittedName>
        <fullName evidence="7">D-3-phosphoglycerate dehydrogenase</fullName>
    </submittedName>
</protein>
<name>A0A1H2RNC6_9FIRM</name>
<dbReference type="PANTHER" id="PTHR43761">
    <property type="entry name" value="D-ISOMER SPECIFIC 2-HYDROXYACID DEHYDROGENASE FAMILY PROTEIN (AFU_ORTHOLOGUE AFUA_1G13630)"/>
    <property type="match status" value="1"/>
</dbReference>
<evidence type="ECO:0000259" key="6">
    <source>
        <dbReference type="Pfam" id="PF02826"/>
    </source>
</evidence>
<dbReference type="GO" id="GO:0003714">
    <property type="term" value="F:transcription corepressor activity"/>
    <property type="evidence" value="ECO:0007669"/>
    <property type="project" value="InterPro"/>
</dbReference>
<keyword evidence="8" id="KW-1185">Reference proteome</keyword>
<dbReference type="GO" id="GO:0016616">
    <property type="term" value="F:oxidoreductase activity, acting on the CH-OH group of donors, NAD or NADP as acceptor"/>
    <property type="evidence" value="ECO:0007669"/>
    <property type="project" value="InterPro"/>
</dbReference>
<feature type="domain" description="D-isomer specific 2-hydroxyacid dehydrogenase NAD-binding" evidence="6">
    <location>
        <begin position="117"/>
        <end position="294"/>
    </location>
</feature>
<dbReference type="CDD" id="cd05299">
    <property type="entry name" value="CtBP_dh"/>
    <property type="match status" value="1"/>
</dbReference>
<dbReference type="AlphaFoldDB" id="A0A1H2RNC6"/>
<evidence type="ECO:0000256" key="3">
    <source>
        <dbReference type="ARBA" id="ARBA00023027"/>
    </source>
</evidence>
<proteinExistence type="inferred from homology"/>
<dbReference type="InterPro" id="IPR006139">
    <property type="entry name" value="D-isomer_2_OHA_DH_cat_dom"/>
</dbReference>
<evidence type="ECO:0000313" key="7">
    <source>
        <dbReference type="EMBL" id="SDW20867.1"/>
    </source>
</evidence>
<dbReference type="EMBL" id="FNNG01000001">
    <property type="protein sequence ID" value="SDW20867.1"/>
    <property type="molecule type" value="Genomic_DNA"/>
</dbReference>
<dbReference type="InterPro" id="IPR006140">
    <property type="entry name" value="D-isomer_DH_NAD-bd"/>
</dbReference>
<evidence type="ECO:0000256" key="4">
    <source>
        <dbReference type="RuleBase" id="RU003719"/>
    </source>
</evidence>
<gene>
    <name evidence="7" type="ORF">SAMN05660923_00421</name>
</gene>
<dbReference type="RefSeq" id="WP_093750349.1">
    <property type="nucleotide sequence ID" value="NZ_FNNG01000001.1"/>
</dbReference>
<dbReference type="OrthoDB" id="9805416at2"/>
<evidence type="ECO:0000313" key="8">
    <source>
        <dbReference type="Proteomes" id="UP000198828"/>
    </source>
</evidence>
<evidence type="ECO:0000259" key="5">
    <source>
        <dbReference type="Pfam" id="PF00389"/>
    </source>
</evidence>
<dbReference type="InterPro" id="IPR043322">
    <property type="entry name" value="CtBP"/>
</dbReference>